<proteinExistence type="inferred from homology"/>
<comment type="subcellular location">
    <subcellularLocation>
        <location evidence="1">Nucleus</location>
    </subcellularLocation>
</comment>
<evidence type="ECO:0000256" key="3">
    <source>
        <dbReference type="ARBA" id="ARBA00023242"/>
    </source>
</evidence>
<dbReference type="InterPro" id="IPR005114">
    <property type="entry name" value="Helicase_assoc"/>
</dbReference>
<sequence>MYSIAGPAAAAIEPPRQAANGDDGLHSTTNTTTATAAAAVASSLSTSYAENNRVNANNNNDTTITTATTTIVPRCGTNNRCSCRKSNCILLYCACFAGGWGCREGVCKCVGCKNPWGVTCNNSNNSSDGQDQSNNNNNNKTETQIQNDSLSSTVPVAEAAAAAAAASASASASDDSASSAPETQDEVSNPLLMLTITPGRLGITLSMSHSEAEEEEGEGKGEGCEGESKGAVITHIHPECTFIGQVEVGDRIVTIDGKRVTSLLDVLIGKERVRKFGILKKNPVAVTTTTDNRENVAVVDLTATTSSDSGDVAATSSRKRRITQVVGAANKNTATSKRQTFPLLTMMKANTTDRPSERIREDIMTELLTFDKKHDINTEAKMGASRFQVLCVPLRRREKVNKRELDNQTFYHYNKQTKLFDKFLGAWASYCDGTQEDAANMILHYMAKQFPQCYVKNFEVATDLNERANKRSSYGGSTELPPNFVSHDGTNDVKWNTKYAELVEYQRENGDCKVHSKTDLGRWVSYQRTARSLQVKVLTERRIELLDQLGFSWSGRPEGWTPPPPSGDPIQNRAMAAKIMYPDLTMREALLLGGLEEEEMNVVRNPNNAWRTVYVYYKDQIWSKLDNYETARRKGARVQVENLVNILKGEDEDRFEQVFEDKSHLLPGFLAAAEERRRNGIVEVRKKRNTKRKLERERLALLKAQQLDGNSDDGGDDDEDDDDVEKENEEIGDDDNDDDTMQHDVGRKRPFTENITEEEHHHSSMVDEREDFRTQDVYARQYWR</sequence>
<feature type="region of interest" description="Disordered" evidence="4">
    <location>
        <begin position="170"/>
        <end position="190"/>
    </location>
</feature>
<feature type="compositionally biased region" description="Acidic residues" evidence="4">
    <location>
        <begin position="710"/>
        <end position="739"/>
    </location>
</feature>
<comment type="similarity">
    <text evidence="2">Belongs to the lin-54 family.</text>
</comment>
<feature type="compositionally biased region" description="Low complexity" evidence="4">
    <location>
        <begin position="124"/>
        <end position="139"/>
    </location>
</feature>
<dbReference type="GO" id="GO:0005634">
    <property type="term" value="C:nucleus"/>
    <property type="evidence" value="ECO:0007669"/>
    <property type="project" value="UniProtKB-SubCell"/>
</dbReference>
<feature type="compositionally biased region" description="Polar residues" evidence="4">
    <location>
        <begin position="140"/>
        <end position="151"/>
    </location>
</feature>
<feature type="domain" description="Tesmin/TSO1-like CXC" evidence="5">
    <location>
        <begin position="76"/>
        <end position="118"/>
    </location>
</feature>
<dbReference type="InterPro" id="IPR005172">
    <property type="entry name" value="CRC"/>
</dbReference>
<dbReference type="AlphaFoldDB" id="A0ABD3MDB5"/>
<dbReference type="Gene3D" id="6.10.140.530">
    <property type="match status" value="1"/>
</dbReference>
<feature type="region of interest" description="Disordered" evidence="4">
    <location>
        <begin position="124"/>
        <end position="151"/>
    </location>
</feature>
<evidence type="ECO:0000313" key="7">
    <source>
        <dbReference type="Proteomes" id="UP001530293"/>
    </source>
</evidence>
<dbReference type="InterPro" id="IPR033467">
    <property type="entry name" value="Tesmin/TSO1-like_CXC"/>
</dbReference>
<feature type="compositionally biased region" description="Low complexity" evidence="4">
    <location>
        <begin position="170"/>
        <end position="180"/>
    </location>
</feature>
<gene>
    <name evidence="6" type="ORF">ACHAWU_008289</name>
</gene>
<reference evidence="6 7" key="1">
    <citation type="submission" date="2024-10" db="EMBL/GenBank/DDBJ databases">
        <title>Updated reference genomes for cyclostephanoid diatoms.</title>
        <authorList>
            <person name="Roberts W.R."/>
            <person name="Alverson A.J."/>
        </authorList>
    </citation>
    <scope>NUCLEOTIDE SEQUENCE [LARGE SCALE GENOMIC DNA]</scope>
    <source>
        <strain evidence="6 7">AJA232-27</strain>
    </source>
</reference>
<comment type="caution">
    <text evidence="6">The sequence shown here is derived from an EMBL/GenBank/DDBJ whole genome shotgun (WGS) entry which is preliminary data.</text>
</comment>
<dbReference type="PANTHER" id="PTHR33418:SF1">
    <property type="entry name" value="HELICASE-ASSOCIATED DOMAIN-CONTAINING PROTEIN"/>
    <property type="match status" value="1"/>
</dbReference>
<dbReference type="Proteomes" id="UP001530293">
    <property type="component" value="Unassembled WGS sequence"/>
</dbReference>
<evidence type="ECO:0000256" key="2">
    <source>
        <dbReference type="ARBA" id="ARBA00007267"/>
    </source>
</evidence>
<feature type="region of interest" description="Disordered" evidence="4">
    <location>
        <begin position="703"/>
        <end position="784"/>
    </location>
</feature>
<feature type="region of interest" description="Disordered" evidence="4">
    <location>
        <begin position="208"/>
        <end position="227"/>
    </location>
</feature>
<organism evidence="6 7">
    <name type="scientific">Discostella pseudostelligera</name>
    <dbReference type="NCBI Taxonomy" id="259834"/>
    <lineage>
        <taxon>Eukaryota</taxon>
        <taxon>Sar</taxon>
        <taxon>Stramenopiles</taxon>
        <taxon>Ochrophyta</taxon>
        <taxon>Bacillariophyta</taxon>
        <taxon>Coscinodiscophyceae</taxon>
        <taxon>Thalassiosirophycidae</taxon>
        <taxon>Stephanodiscales</taxon>
        <taxon>Stephanodiscaceae</taxon>
        <taxon>Discostella</taxon>
    </lineage>
</organism>
<dbReference type="Pfam" id="PF03457">
    <property type="entry name" value="HA"/>
    <property type="match status" value="1"/>
</dbReference>
<dbReference type="EMBL" id="JALLBG020000228">
    <property type="protein sequence ID" value="KAL3758535.1"/>
    <property type="molecule type" value="Genomic_DNA"/>
</dbReference>
<feature type="compositionally biased region" description="Basic and acidic residues" evidence="4">
    <location>
        <begin position="218"/>
        <end position="227"/>
    </location>
</feature>
<evidence type="ECO:0000259" key="5">
    <source>
        <dbReference type="SMART" id="SM01114"/>
    </source>
</evidence>
<evidence type="ECO:0000313" key="6">
    <source>
        <dbReference type="EMBL" id="KAL3758535.1"/>
    </source>
</evidence>
<keyword evidence="3" id="KW-0539">Nucleus</keyword>
<evidence type="ECO:0000256" key="1">
    <source>
        <dbReference type="ARBA" id="ARBA00004123"/>
    </source>
</evidence>
<feature type="compositionally biased region" description="Basic and acidic residues" evidence="4">
    <location>
        <begin position="740"/>
        <end position="774"/>
    </location>
</feature>
<dbReference type="SMART" id="SM01114">
    <property type="entry name" value="CXC"/>
    <property type="match status" value="1"/>
</dbReference>
<dbReference type="Pfam" id="PF03638">
    <property type="entry name" value="TCR"/>
    <property type="match status" value="1"/>
</dbReference>
<dbReference type="PANTHER" id="PTHR33418">
    <property type="entry name" value="HELICASE-ASSOCIATED"/>
    <property type="match status" value="1"/>
</dbReference>
<keyword evidence="7" id="KW-1185">Reference proteome</keyword>
<name>A0ABD3MDB5_9STRA</name>
<accession>A0ABD3MDB5</accession>
<protein>
    <recommendedName>
        <fullName evidence="5">Tesmin/TSO1-like CXC domain-containing protein</fullName>
    </recommendedName>
</protein>
<evidence type="ECO:0000256" key="4">
    <source>
        <dbReference type="SAM" id="MobiDB-lite"/>
    </source>
</evidence>